<dbReference type="EMBL" id="VSSQ01088273">
    <property type="protein sequence ID" value="MPN34964.1"/>
    <property type="molecule type" value="Genomic_DNA"/>
</dbReference>
<reference evidence="1" key="1">
    <citation type="submission" date="2019-08" db="EMBL/GenBank/DDBJ databases">
        <authorList>
            <person name="Kucharzyk K."/>
            <person name="Murdoch R.W."/>
            <person name="Higgins S."/>
            <person name="Loffler F."/>
        </authorList>
    </citation>
    <scope>NUCLEOTIDE SEQUENCE</scope>
</reference>
<proteinExistence type="predicted"/>
<name>A0A645HFT0_9ZZZZ</name>
<accession>A0A645HFT0</accession>
<sequence length="140" mass="16575">MSRGASDIRTFLENHFHHYVSDIKVAIKKDNLFLGAEFVTMLEKKIPLIEEFCNRIVEVSKKYRLGLIKDSYIEAYELFDDMYQYFLSAFSWKESNGYFYRLRAGDFRITDTKESKMKKTELFHIKSTNNNLIVLIGIAY</sequence>
<organism evidence="1">
    <name type="scientific">bioreactor metagenome</name>
    <dbReference type="NCBI Taxonomy" id="1076179"/>
    <lineage>
        <taxon>unclassified sequences</taxon>
        <taxon>metagenomes</taxon>
        <taxon>ecological metagenomes</taxon>
    </lineage>
</organism>
<protein>
    <submittedName>
        <fullName evidence="1">Uncharacterized protein</fullName>
    </submittedName>
</protein>
<gene>
    <name evidence="1" type="ORF">SDC9_182458</name>
</gene>
<comment type="caution">
    <text evidence="1">The sequence shown here is derived from an EMBL/GenBank/DDBJ whole genome shotgun (WGS) entry which is preliminary data.</text>
</comment>
<evidence type="ECO:0000313" key="1">
    <source>
        <dbReference type="EMBL" id="MPN34964.1"/>
    </source>
</evidence>
<dbReference type="AlphaFoldDB" id="A0A645HFT0"/>